<dbReference type="GO" id="GO:0005975">
    <property type="term" value="P:carbohydrate metabolic process"/>
    <property type="evidence" value="ECO:0007669"/>
    <property type="project" value="InterPro"/>
</dbReference>
<feature type="domain" description="Beta-hexosaminidase bacterial type N-terminal" evidence="9">
    <location>
        <begin position="17"/>
        <end position="185"/>
    </location>
</feature>
<feature type="compositionally biased region" description="Basic and acidic residues" evidence="7">
    <location>
        <begin position="84"/>
        <end position="95"/>
    </location>
</feature>
<dbReference type="Gene3D" id="3.30.379.10">
    <property type="entry name" value="Chitobiase/beta-hexosaminidase domain 2-like"/>
    <property type="match status" value="1"/>
</dbReference>
<dbReference type="SUPFAM" id="SSF51445">
    <property type="entry name" value="(Trans)glycosidases"/>
    <property type="match status" value="1"/>
</dbReference>
<dbReference type="EC" id="3.2.1.52" evidence="3"/>
<evidence type="ECO:0000256" key="4">
    <source>
        <dbReference type="ARBA" id="ARBA00022801"/>
    </source>
</evidence>
<dbReference type="AlphaFoldDB" id="A0A087DIG0"/>
<comment type="catalytic activity">
    <reaction evidence="1">
        <text>Hydrolysis of terminal non-reducing N-acetyl-D-hexosamine residues in N-acetyl-beta-D-hexosaminides.</text>
        <dbReference type="EC" id="3.2.1.52"/>
    </reaction>
</comment>
<dbReference type="Pfam" id="PF02838">
    <property type="entry name" value="Glyco_hydro_20b"/>
    <property type="match status" value="1"/>
</dbReference>
<feature type="region of interest" description="Disordered" evidence="7">
    <location>
        <begin position="68"/>
        <end position="101"/>
    </location>
</feature>
<sequence>MLAYQQSTDGGAERLVLIPQPVTVRYDGGSAALGAAMTIVMDAGIDESALFLAEQLAGEYRRATGGSADIRRSGAVPDSAVPEAVRREPDNRERPGSTGADMRGAVVTLAWDADLGDEEYAIDVRGLGEPVAPVAPGGEDSPAYRRAAVELRGGGPAGLRYGVQTLRQILRQSPRELPLVHIRDHPAFAVRAYSLDVTRGRVPTMGFLTWFVDQLAFYKYNQFQLYVEHAFAFGELSEAWRGTDPLAADDIVRLDDYCARRGIELVPSLATFGHMYMNLRTRTHRRLGEFPDDADRPFSFVERMEHHTLNAADPEALAFAQRLIREYAPLFHSRSFNIGGDETFDLGRGQSARTAPGASAGELYAGFVKGLCDTLGELGLQPMLWADIALESPGTMELLPGNITMLNWMYDPDINEDSIAAIERQGRRQFVCPAVRAWSRFVPDYEGAWLNTYRMASAGRRHGAEGIVITDWGDYGHVNDPRLSLPGLCYGAQNAWNPVDIGADAMNARISRLVYRDASGRMMGSLSRTGDGASFPWDLAVQVLELDAGGGALNADVAAYVERSYGGVPIFDRALDCADARRRLLLLNRERITTRPERNGMLADCGEAIVAALAGESRSGLAPSLVWTMLDAQQLFNRLGEELLAMAGDSGRSAVNDAAERERKIRRYALAEELERWFERYRAEWLATGRYAELNRNAHVVWSFADILRAGTL</sequence>
<evidence type="ECO:0000256" key="7">
    <source>
        <dbReference type="SAM" id="MobiDB-lite"/>
    </source>
</evidence>
<dbReference type="InterPro" id="IPR015883">
    <property type="entry name" value="Glyco_hydro_20_cat"/>
</dbReference>
<dbReference type="RefSeq" id="WP_033519198.1">
    <property type="nucleotide sequence ID" value="NZ_CAUPKV010000010.1"/>
</dbReference>
<dbReference type="InterPro" id="IPR029018">
    <property type="entry name" value="Hex-like_dom2"/>
</dbReference>
<dbReference type="eggNOG" id="COG3525">
    <property type="taxonomic scope" value="Bacteria"/>
</dbReference>
<name>A0A087DIG0_9BIFI</name>
<dbReference type="GO" id="GO:0016020">
    <property type="term" value="C:membrane"/>
    <property type="evidence" value="ECO:0007669"/>
    <property type="project" value="TreeGrafter"/>
</dbReference>
<keyword evidence="4 10" id="KW-0378">Hydrolase</keyword>
<dbReference type="GeneID" id="85165567"/>
<dbReference type="InterPro" id="IPR015882">
    <property type="entry name" value="HEX_bac_N"/>
</dbReference>
<evidence type="ECO:0000259" key="8">
    <source>
        <dbReference type="Pfam" id="PF00728"/>
    </source>
</evidence>
<dbReference type="SUPFAM" id="SSF55545">
    <property type="entry name" value="beta-N-acetylhexosaminidase-like domain"/>
    <property type="match status" value="1"/>
</dbReference>
<dbReference type="InterPro" id="IPR025705">
    <property type="entry name" value="Beta_hexosaminidase_sua/sub"/>
</dbReference>
<dbReference type="STRING" id="158787.BSCA_1273"/>
<dbReference type="GO" id="GO:0030203">
    <property type="term" value="P:glycosaminoglycan metabolic process"/>
    <property type="evidence" value="ECO:0007669"/>
    <property type="project" value="TreeGrafter"/>
</dbReference>
<feature type="active site" description="Proton donor" evidence="6">
    <location>
        <position position="342"/>
    </location>
</feature>
<protein>
    <recommendedName>
        <fullName evidence="3">beta-N-acetylhexosaminidase</fullName>
        <ecNumber evidence="3">3.2.1.52</ecNumber>
    </recommendedName>
</protein>
<dbReference type="InterPro" id="IPR017853">
    <property type="entry name" value="GH"/>
</dbReference>
<evidence type="ECO:0000256" key="5">
    <source>
        <dbReference type="ARBA" id="ARBA00023295"/>
    </source>
</evidence>
<accession>A0A087DIG0</accession>
<feature type="domain" description="Glycoside hydrolase family 20 catalytic" evidence="8">
    <location>
        <begin position="188"/>
        <end position="431"/>
    </location>
</feature>
<keyword evidence="5" id="KW-0326">Glycosidase</keyword>
<gene>
    <name evidence="10" type="ORF">BSCA_1273</name>
</gene>
<evidence type="ECO:0000259" key="9">
    <source>
        <dbReference type="Pfam" id="PF02838"/>
    </source>
</evidence>
<dbReference type="CDD" id="cd06565">
    <property type="entry name" value="GH20_GcnA-like"/>
    <property type="match status" value="1"/>
</dbReference>
<evidence type="ECO:0000256" key="3">
    <source>
        <dbReference type="ARBA" id="ARBA00012663"/>
    </source>
</evidence>
<keyword evidence="11" id="KW-1185">Reference proteome</keyword>
<dbReference type="Pfam" id="PF00728">
    <property type="entry name" value="Glyco_hydro_20"/>
    <property type="match status" value="1"/>
</dbReference>
<dbReference type="PRINTS" id="PR00738">
    <property type="entry name" value="GLHYDRLASE20"/>
</dbReference>
<dbReference type="Gene3D" id="3.20.20.80">
    <property type="entry name" value="Glycosidases"/>
    <property type="match status" value="1"/>
</dbReference>
<evidence type="ECO:0000313" key="10">
    <source>
        <dbReference type="EMBL" id="KFI95310.1"/>
    </source>
</evidence>
<dbReference type="PANTHER" id="PTHR22600">
    <property type="entry name" value="BETA-HEXOSAMINIDASE"/>
    <property type="match status" value="1"/>
</dbReference>
<comment type="similarity">
    <text evidence="2">Belongs to the glycosyl hydrolase 20 family.</text>
</comment>
<dbReference type="GO" id="GO:0004563">
    <property type="term" value="F:beta-N-acetylhexosaminidase activity"/>
    <property type="evidence" value="ECO:0007669"/>
    <property type="project" value="UniProtKB-EC"/>
</dbReference>
<organism evidence="10 11">
    <name type="scientific">Bifidobacterium scardovii</name>
    <dbReference type="NCBI Taxonomy" id="158787"/>
    <lineage>
        <taxon>Bacteria</taxon>
        <taxon>Bacillati</taxon>
        <taxon>Actinomycetota</taxon>
        <taxon>Actinomycetes</taxon>
        <taxon>Bifidobacteriales</taxon>
        <taxon>Bifidobacteriaceae</taxon>
        <taxon>Bifidobacterium</taxon>
    </lineage>
</organism>
<evidence type="ECO:0000313" key="11">
    <source>
        <dbReference type="Proteomes" id="UP000029033"/>
    </source>
</evidence>
<dbReference type="Proteomes" id="UP000029033">
    <property type="component" value="Unassembled WGS sequence"/>
</dbReference>
<proteinExistence type="inferred from homology"/>
<evidence type="ECO:0000256" key="2">
    <source>
        <dbReference type="ARBA" id="ARBA00006285"/>
    </source>
</evidence>
<reference evidence="10 11" key="1">
    <citation type="submission" date="2014-03" db="EMBL/GenBank/DDBJ databases">
        <title>Genomics of Bifidobacteria.</title>
        <authorList>
            <person name="Ventura M."/>
            <person name="Milani C."/>
            <person name="Lugli G.A."/>
        </authorList>
    </citation>
    <scope>NUCLEOTIDE SEQUENCE [LARGE SCALE GENOMIC DNA]</scope>
    <source>
        <strain evidence="10 11">LMG 21589</strain>
    </source>
</reference>
<evidence type="ECO:0000256" key="6">
    <source>
        <dbReference type="PIRSR" id="PIRSR625705-1"/>
    </source>
</evidence>
<dbReference type="OrthoDB" id="9763537at2"/>
<comment type="caution">
    <text evidence="10">The sequence shown here is derived from an EMBL/GenBank/DDBJ whole genome shotgun (WGS) entry which is preliminary data.</text>
</comment>
<dbReference type="EMBL" id="JGZO01000003">
    <property type="protein sequence ID" value="KFI95310.1"/>
    <property type="molecule type" value="Genomic_DNA"/>
</dbReference>
<dbReference type="PANTHER" id="PTHR22600:SF57">
    <property type="entry name" value="BETA-N-ACETYLHEXOSAMINIDASE"/>
    <property type="match status" value="1"/>
</dbReference>
<evidence type="ECO:0000256" key="1">
    <source>
        <dbReference type="ARBA" id="ARBA00001231"/>
    </source>
</evidence>